<evidence type="ECO:0000313" key="1">
    <source>
        <dbReference type="EMBL" id="MEN3540102.1"/>
    </source>
</evidence>
<gene>
    <name evidence="1" type="ORF">AAH991_33675</name>
</gene>
<dbReference type="Proteomes" id="UP001447516">
    <property type="component" value="Unassembled WGS sequence"/>
</dbReference>
<comment type="caution">
    <text evidence="1">The sequence shown here is derived from an EMBL/GenBank/DDBJ whole genome shotgun (WGS) entry which is preliminary data.</text>
</comment>
<keyword evidence="2" id="KW-1185">Reference proteome</keyword>
<name>A0ABV0AZ37_9ACTN</name>
<dbReference type="EMBL" id="JBDJAW010000043">
    <property type="protein sequence ID" value="MEN3540102.1"/>
    <property type="molecule type" value="Genomic_DNA"/>
</dbReference>
<protein>
    <recommendedName>
        <fullName evidence="3">Sigma-70 family RNA polymerase sigma factor</fullName>
    </recommendedName>
</protein>
<proteinExistence type="predicted"/>
<evidence type="ECO:0008006" key="3">
    <source>
        <dbReference type="Google" id="ProtNLM"/>
    </source>
</evidence>
<organism evidence="1 2">
    <name type="scientific">Microbispora maris</name>
    <dbReference type="NCBI Taxonomy" id="3144104"/>
    <lineage>
        <taxon>Bacteria</taxon>
        <taxon>Bacillati</taxon>
        <taxon>Actinomycetota</taxon>
        <taxon>Actinomycetes</taxon>
        <taxon>Streptosporangiales</taxon>
        <taxon>Streptosporangiaceae</taxon>
        <taxon>Microbispora</taxon>
    </lineage>
</organism>
<evidence type="ECO:0000313" key="2">
    <source>
        <dbReference type="Proteomes" id="UP001447516"/>
    </source>
</evidence>
<dbReference type="RefSeq" id="WP_346229964.1">
    <property type="nucleotide sequence ID" value="NZ_JBDJAW010000043.1"/>
</dbReference>
<accession>A0ABV0AZ37</accession>
<reference evidence="1 2" key="1">
    <citation type="submission" date="2024-05" db="EMBL/GenBank/DDBJ databases">
        <title>Microbispora sp.ZYX-F-249.</title>
        <authorList>
            <person name="Xie H."/>
        </authorList>
    </citation>
    <scope>NUCLEOTIDE SEQUENCE [LARGE SCALE GENOMIC DNA]</scope>
    <source>
        <strain evidence="1 2">ZYX-F-249</strain>
    </source>
</reference>
<sequence>MTESAPPPGRHDDPRALGSANYSWAGLARLALSERGRVLADKTAALVPTNRPGSDEVLLVEEAARLVEDAQRLLTFAVIYERLRNVSWERIGVALGRAGRRTVSRQAAHERYADAERDFRRRLLYAWLLPERAAEVLDSADHLAEVIGNLNVWLGNREELGDESPHAGLPPMSANERAELIDQAESLLQTMAGGVGEQEHRDLQAGLCRRRIELYEDLAGRAPGDPHVLIALSEARERLEELRAAGSWTSPARSTE</sequence>